<dbReference type="Pfam" id="PF00892">
    <property type="entry name" value="EamA"/>
    <property type="match status" value="2"/>
</dbReference>
<dbReference type="SUPFAM" id="SSF103481">
    <property type="entry name" value="Multidrug resistance efflux transporter EmrE"/>
    <property type="match status" value="2"/>
</dbReference>
<keyword evidence="3 6" id="KW-0812">Transmembrane</keyword>
<dbReference type="OrthoDB" id="9776210at2"/>
<feature type="domain" description="EamA" evidence="7">
    <location>
        <begin position="12"/>
        <end position="141"/>
    </location>
</feature>
<accession>A0A2S8FJK2</accession>
<feature type="transmembrane region" description="Helical" evidence="6">
    <location>
        <begin position="252"/>
        <end position="271"/>
    </location>
</feature>
<feature type="transmembrane region" description="Helical" evidence="6">
    <location>
        <begin position="277"/>
        <end position="293"/>
    </location>
</feature>
<evidence type="ECO:0000256" key="6">
    <source>
        <dbReference type="SAM" id="Phobius"/>
    </source>
</evidence>
<evidence type="ECO:0000256" key="3">
    <source>
        <dbReference type="ARBA" id="ARBA00022692"/>
    </source>
</evidence>
<evidence type="ECO:0000313" key="8">
    <source>
        <dbReference type="EMBL" id="PQO32220.1"/>
    </source>
</evidence>
<dbReference type="RefSeq" id="WP_105331232.1">
    <property type="nucleotide sequence ID" value="NZ_PUHY01000012.1"/>
</dbReference>
<reference evidence="8 9" key="1">
    <citation type="submission" date="2018-02" db="EMBL/GenBank/DDBJ databases">
        <title>Comparative genomes isolates from brazilian mangrove.</title>
        <authorList>
            <person name="Araujo J.E."/>
            <person name="Taketani R.G."/>
            <person name="Silva M.C.P."/>
            <person name="Loureco M.V."/>
            <person name="Andreote F.D."/>
        </authorList>
    </citation>
    <scope>NUCLEOTIDE SEQUENCE [LARGE SCALE GENOMIC DNA]</scope>
    <source>
        <strain evidence="8 9">Hex-1 MGV</strain>
    </source>
</reference>
<proteinExistence type="inferred from homology"/>
<dbReference type="AlphaFoldDB" id="A0A2S8FJK2"/>
<sequence>MRKQVDAMATAIMMLLCLTWGLQQSAIKAVSGEMAPLLQIAVRSGGSAALVWLVSRYLFRDQWLNGVAWRSGLVVALLFSGEFLLVAVGLRWTTASHMAMFLYTSPLFAAIGLHLVRPEERLNLWQWLGVLIAFGGIVLTFSAPQEVTTASPTAPNMLLGDFMGLCAGAAWGLTTVVLRTSRLNDAPAAQTLYYQLAGAFLASIVVALVTGKMGITITPLLVMSLSFQTIVVAFMSYLVWFWLLRHYLASRLGVLSLMTPLFGIAFGAILLREPLTWAFLAGGSFVLGGLVLVSRGKGRGTFKVVDDCQEKAVNVQPAIEVVSACRSATGVERGSFASNQEDLAKTTL</sequence>
<evidence type="ECO:0000256" key="5">
    <source>
        <dbReference type="ARBA" id="ARBA00023136"/>
    </source>
</evidence>
<dbReference type="InterPro" id="IPR037185">
    <property type="entry name" value="EmrE-like"/>
</dbReference>
<comment type="similarity">
    <text evidence="2">Belongs to the EamA transporter family.</text>
</comment>
<comment type="caution">
    <text evidence="8">The sequence shown here is derived from an EMBL/GenBank/DDBJ whole genome shotgun (WGS) entry which is preliminary data.</text>
</comment>
<feature type="transmembrane region" description="Helical" evidence="6">
    <location>
        <begin position="192"/>
        <end position="211"/>
    </location>
</feature>
<feature type="transmembrane region" description="Helical" evidence="6">
    <location>
        <begin position="71"/>
        <end position="92"/>
    </location>
</feature>
<evidence type="ECO:0000256" key="4">
    <source>
        <dbReference type="ARBA" id="ARBA00022989"/>
    </source>
</evidence>
<dbReference type="InterPro" id="IPR000620">
    <property type="entry name" value="EamA_dom"/>
</dbReference>
<keyword evidence="4 6" id="KW-1133">Transmembrane helix</keyword>
<protein>
    <submittedName>
        <fullName evidence="8">EamA family transporter</fullName>
    </submittedName>
</protein>
<gene>
    <name evidence="8" type="ORF">C5Y83_18485</name>
</gene>
<dbReference type="GO" id="GO:0016020">
    <property type="term" value="C:membrane"/>
    <property type="evidence" value="ECO:0007669"/>
    <property type="project" value="UniProtKB-SubCell"/>
</dbReference>
<feature type="transmembrane region" description="Helical" evidence="6">
    <location>
        <begin position="123"/>
        <end position="142"/>
    </location>
</feature>
<evidence type="ECO:0000256" key="1">
    <source>
        <dbReference type="ARBA" id="ARBA00004141"/>
    </source>
</evidence>
<dbReference type="EMBL" id="PUHY01000012">
    <property type="protein sequence ID" value="PQO32220.1"/>
    <property type="molecule type" value="Genomic_DNA"/>
</dbReference>
<feature type="transmembrane region" description="Helical" evidence="6">
    <location>
        <begin position="162"/>
        <end position="180"/>
    </location>
</feature>
<feature type="transmembrane region" description="Helical" evidence="6">
    <location>
        <begin position="98"/>
        <end position="116"/>
    </location>
</feature>
<evidence type="ECO:0000259" key="7">
    <source>
        <dbReference type="Pfam" id="PF00892"/>
    </source>
</evidence>
<keyword evidence="5 6" id="KW-0472">Membrane</keyword>
<feature type="domain" description="EamA" evidence="7">
    <location>
        <begin position="159"/>
        <end position="294"/>
    </location>
</feature>
<dbReference type="PANTHER" id="PTHR32322:SF2">
    <property type="entry name" value="EAMA DOMAIN-CONTAINING PROTEIN"/>
    <property type="match status" value="1"/>
</dbReference>
<dbReference type="Proteomes" id="UP000238322">
    <property type="component" value="Unassembled WGS sequence"/>
</dbReference>
<name>A0A2S8FJK2_9BACT</name>
<feature type="transmembrane region" description="Helical" evidence="6">
    <location>
        <begin position="217"/>
        <end position="240"/>
    </location>
</feature>
<organism evidence="8 9">
    <name type="scientific">Blastopirellula marina</name>
    <dbReference type="NCBI Taxonomy" id="124"/>
    <lineage>
        <taxon>Bacteria</taxon>
        <taxon>Pseudomonadati</taxon>
        <taxon>Planctomycetota</taxon>
        <taxon>Planctomycetia</taxon>
        <taxon>Pirellulales</taxon>
        <taxon>Pirellulaceae</taxon>
        <taxon>Blastopirellula</taxon>
    </lineage>
</organism>
<feature type="transmembrane region" description="Helical" evidence="6">
    <location>
        <begin position="41"/>
        <end position="59"/>
    </location>
</feature>
<evidence type="ECO:0000256" key="2">
    <source>
        <dbReference type="ARBA" id="ARBA00007362"/>
    </source>
</evidence>
<comment type="subcellular location">
    <subcellularLocation>
        <location evidence="1">Membrane</location>
        <topology evidence="1">Multi-pass membrane protein</topology>
    </subcellularLocation>
</comment>
<evidence type="ECO:0000313" key="9">
    <source>
        <dbReference type="Proteomes" id="UP000238322"/>
    </source>
</evidence>
<dbReference type="InterPro" id="IPR050638">
    <property type="entry name" value="AA-Vitamin_Transporters"/>
</dbReference>
<dbReference type="PANTHER" id="PTHR32322">
    <property type="entry name" value="INNER MEMBRANE TRANSPORTER"/>
    <property type="match status" value="1"/>
</dbReference>